<keyword evidence="6" id="KW-1185">Reference proteome</keyword>
<dbReference type="AlphaFoldDB" id="A0A1I5WAE1"/>
<dbReference type="GO" id="GO:0052757">
    <property type="term" value="F:chondroitin hydrolase activity"/>
    <property type="evidence" value="ECO:0007669"/>
    <property type="project" value="TreeGrafter"/>
</dbReference>
<keyword evidence="1 5" id="KW-0378">Hydrolase</keyword>
<evidence type="ECO:0000256" key="2">
    <source>
        <dbReference type="ARBA" id="ARBA00038358"/>
    </source>
</evidence>
<evidence type="ECO:0000256" key="3">
    <source>
        <dbReference type="PIRSR" id="PIRSR610905-1"/>
    </source>
</evidence>
<proteinExistence type="inferred from homology"/>
<dbReference type="InterPro" id="IPR012341">
    <property type="entry name" value="6hp_glycosidase-like_sf"/>
</dbReference>
<dbReference type="OrthoDB" id="428577at2"/>
<evidence type="ECO:0000313" key="5">
    <source>
        <dbReference type="EMBL" id="SFQ16669.1"/>
    </source>
</evidence>
<feature type="binding site" evidence="4">
    <location>
        <position position="236"/>
    </location>
    <ligand>
        <name>substrate</name>
    </ligand>
</feature>
<evidence type="ECO:0000256" key="4">
    <source>
        <dbReference type="PIRSR" id="PIRSR610905-2"/>
    </source>
</evidence>
<name>A0A1I5WAE1_9BACT</name>
<dbReference type="GO" id="GO:0000272">
    <property type="term" value="P:polysaccharide catabolic process"/>
    <property type="evidence" value="ECO:0007669"/>
    <property type="project" value="TreeGrafter"/>
</dbReference>
<accession>A0A1I5WAE1</accession>
<dbReference type="PANTHER" id="PTHR36845">
    <property type="entry name" value="HYDROLASE, PUTATIVE (AFU_ORTHOLOGUE AFUA_7G05090)-RELATED"/>
    <property type="match status" value="1"/>
</dbReference>
<dbReference type="Gene3D" id="1.50.10.10">
    <property type="match status" value="1"/>
</dbReference>
<evidence type="ECO:0000256" key="1">
    <source>
        <dbReference type="ARBA" id="ARBA00022801"/>
    </source>
</evidence>
<comment type="similarity">
    <text evidence="2">Belongs to the glycosyl hydrolase 88 family.</text>
</comment>
<feature type="binding site" evidence="4">
    <location>
        <position position="234"/>
    </location>
    <ligand>
        <name>substrate</name>
    </ligand>
</feature>
<dbReference type="PANTHER" id="PTHR36845:SF1">
    <property type="entry name" value="HYDROLASE, PUTATIVE (AFU_ORTHOLOGUE AFUA_7G05090)-RELATED"/>
    <property type="match status" value="1"/>
</dbReference>
<feature type="active site" description="Proton donor" evidence="3">
    <location>
        <position position="176"/>
    </location>
</feature>
<reference evidence="5 6" key="1">
    <citation type="submission" date="2016-10" db="EMBL/GenBank/DDBJ databases">
        <authorList>
            <person name="de Groot N.N."/>
        </authorList>
    </citation>
    <scope>NUCLEOTIDE SEQUENCE [LARGE SCALE GENOMIC DNA]</scope>
    <source>
        <strain evidence="6">E92,LMG 26720,CCM 7988</strain>
    </source>
</reference>
<feature type="binding site" evidence="4">
    <location>
        <position position="176"/>
    </location>
    <ligand>
        <name>substrate</name>
    </ligand>
</feature>
<dbReference type="RefSeq" id="WP_092018458.1">
    <property type="nucleotide sequence ID" value="NZ_FOXH01000011.1"/>
</dbReference>
<feature type="binding site" evidence="4">
    <location>
        <position position="114"/>
    </location>
    <ligand>
        <name>substrate</name>
    </ligand>
</feature>
<feature type="binding site" evidence="4">
    <location>
        <position position="252"/>
    </location>
    <ligand>
        <name>substrate</name>
    </ligand>
</feature>
<dbReference type="InterPro" id="IPR052369">
    <property type="entry name" value="UG_Glycosaminoglycan_Hydrolase"/>
</dbReference>
<dbReference type="InterPro" id="IPR010905">
    <property type="entry name" value="Glyco_hydro_88"/>
</dbReference>
<dbReference type="Proteomes" id="UP000199306">
    <property type="component" value="Unassembled WGS sequence"/>
</dbReference>
<feature type="binding site" evidence="4">
    <location>
        <position position="248"/>
    </location>
    <ligand>
        <name>substrate</name>
    </ligand>
</feature>
<dbReference type="InterPro" id="IPR008928">
    <property type="entry name" value="6-hairpin_glycosidase_sf"/>
</dbReference>
<feature type="active site" description="Nucleophile" evidence="3">
    <location>
        <position position="114"/>
    </location>
</feature>
<evidence type="ECO:0000313" key="6">
    <source>
        <dbReference type="Proteomes" id="UP000199306"/>
    </source>
</evidence>
<dbReference type="Pfam" id="PF07470">
    <property type="entry name" value="Glyco_hydro_88"/>
    <property type="match status" value="1"/>
</dbReference>
<dbReference type="STRING" id="1079859.SAMN04515674_11174"/>
<dbReference type="EMBL" id="FOXH01000011">
    <property type="protein sequence ID" value="SFQ16669.1"/>
    <property type="molecule type" value="Genomic_DNA"/>
</dbReference>
<gene>
    <name evidence="5" type="ORF">SAMN04515674_11174</name>
</gene>
<dbReference type="SUPFAM" id="SSF48208">
    <property type="entry name" value="Six-hairpin glycosidases"/>
    <property type="match status" value="1"/>
</dbReference>
<organism evidence="5 6">
    <name type="scientific">Pseudarcicella hirudinis</name>
    <dbReference type="NCBI Taxonomy" id="1079859"/>
    <lineage>
        <taxon>Bacteria</taxon>
        <taxon>Pseudomonadati</taxon>
        <taxon>Bacteroidota</taxon>
        <taxon>Cytophagia</taxon>
        <taxon>Cytophagales</taxon>
        <taxon>Flectobacillaceae</taxon>
        <taxon>Pseudarcicella</taxon>
    </lineage>
</organism>
<sequence length="402" mass="46565">MKRFFITVFALFLVWISTNCREKPFLVNQSLDYCLSKLNRSILKIPGYSHMPRTIEFSQKDWKYVPIEDWTSGFWPGILWYATEYTNESKWQARADSFTRALFPLAYRKAGNHDLGFMMYCSYGNAYRLTKNPDFKKVLLATADTLATLYNPKVGTILSWPSMVKEQNWPHNTIIDNLINLEVLFWAAKNGGKKELYDIALKHAQTTMKNHFRPDYTSYQVIVYDTITGKKIKGVTHQGYADNSMWARGQAWAIYGFVMTYRETRRPEFLNFAQKIAEVYLERLPENLIPYWDFNDPAIPDAPKDASAAAITSSALLELSALVSNPEKKKEYRRKAEEMLKELSSDDYLSGNKNNAFLMHSIGHHPHGTEIDASIIYADYYYMEALIRLKKIQEGKSIYANL</sequence>
<protein>
    <submittedName>
        <fullName evidence="5">Unsaturated chondroitin disaccharide hydrolase</fullName>
    </submittedName>
</protein>